<evidence type="ECO:0000313" key="14">
    <source>
        <dbReference type="Proteomes" id="UP001237448"/>
    </source>
</evidence>
<dbReference type="Gene3D" id="1.10.3810.10">
    <property type="entry name" value="Biosynthetic peptidoglycan transglycosylase-like"/>
    <property type="match status" value="1"/>
</dbReference>
<keyword evidence="7 11" id="KW-0573">Peptidoglycan synthesis</keyword>
<comment type="pathway">
    <text evidence="11">Cell wall biogenesis; peptidoglycan biosynthesis.</text>
</comment>
<accession>A0ABU0FNP2</accession>
<dbReference type="SUPFAM" id="SSF53955">
    <property type="entry name" value="Lysozyme-like"/>
    <property type="match status" value="1"/>
</dbReference>
<keyword evidence="2 11" id="KW-0997">Cell inner membrane</keyword>
<keyword evidence="3 11" id="KW-0328">Glycosyltransferase</keyword>
<dbReference type="InterPro" id="IPR011812">
    <property type="entry name" value="Pep_trsgly"/>
</dbReference>
<evidence type="ECO:0000256" key="1">
    <source>
        <dbReference type="ARBA" id="ARBA00022475"/>
    </source>
</evidence>
<dbReference type="Pfam" id="PF00912">
    <property type="entry name" value="Transgly"/>
    <property type="match status" value="1"/>
</dbReference>
<dbReference type="InterPro" id="IPR023346">
    <property type="entry name" value="Lysozyme-like_dom_sf"/>
</dbReference>
<evidence type="ECO:0000256" key="7">
    <source>
        <dbReference type="ARBA" id="ARBA00022984"/>
    </source>
</evidence>
<evidence type="ECO:0000256" key="5">
    <source>
        <dbReference type="ARBA" id="ARBA00022692"/>
    </source>
</evidence>
<dbReference type="GO" id="GO:0016757">
    <property type="term" value="F:glycosyltransferase activity"/>
    <property type="evidence" value="ECO:0007669"/>
    <property type="project" value="UniProtKB-KW"/>
</dbReference>
<evidence type="ECO:0000256" key="9">
    <source>
        <dbReference type="ARBA" id="ARBA00023136"/>
    </source>
</evidence>
<name>A0ABU0FNP2_9HYPH</name>
<sequence>MLGILLLCAIPFALTLVYAVVPPVSVPMLERYAAGQPVDRRWTALQDIAPVARFSVMASEDGRFCRHWGVDIDAISLVLEQSGDEGPSRGASTIAMQTAKNLYLWPLPTLVRKVFEIPLALWINLVWQKRRTLEVYLNIAEWGDGLYGIEAASQHYFRKPASRLNPREAALLAVALPNPIRRDAGSPSRRLRNLAALIVHRARNSAGYFDCVK</sequence>
<dbReference type="Proteomes" id="UP001237448">
    <property type="component" value="Unassembled WGS sequence"/>
</dbReference>
<keyword evidence="10 11" id="KW-0961">Cell wall biogenesis/degradation</keyword>
<organism evidence="13 14">
    <name type="scientific">Labrys monachus</name>
    <dbReference type="NCBI Taxonomy" id="217067"/>
    <lineage>
        <taxon>Bacteria</taxon>
        <taxon>Pseudomonadati</taxon>
        <taxon>Pseudomonadota</taxon>
        <taxon>Alphaproteobacteria</taxon>
        <taxon>Hyphomicrobiales</taxon>
        <taxon>Xanthobacteraceae</taxon>
        <taxon>Labrys</taxon>
    </lineage>
</organism>
<evidence type="ECO:0000256" key="8">
    <source>
        <dbReference type="ARBA" id="ARBA00022989"/>
    </source>
</evidence>
<dbReference type="InterPro" id="IPR001264">
    <property type="entry name" value="Glyco_trans_51"/>
</dbReference>
<evidence type="ECO:0000259" key="12">
    <source>
        <dbReference type="Pfam" id="PF00912"/>
    </source>
</evidence>
<evidence type="ECO:0000256" key="2">
    <source>
        <dbReference type="ARBA" id="ARBA00022519"/>
    </source>
</evidence>
<evidence type="ECO:0000313" key="13">
    <source>
        <dbReference type="EMBL" id="MDQ0396230.1"/>
    </source>
</evidence>
<evidence type="ECO:0000256" key="11">
    <source>
        <dbReference type="HAMAP-Rule" id="MF_00766"/>
    </source>
</evidence>
<keyword evidence="6 11" id="KW-0133">Cell shape</keyword>
<comment type="catalytic activity">
    <reaction evidence="11">
        <text>[GlcNAc-(1-&gt;4)-Mur2Ac(oyl-L-Ala-gamma-D-Glu-L-Lys-D-Ala-D-Ala)](n)-di-trans,octa-cis-undecaprenyl diphosphate + beta-D-GlcNAc-(1-&gt;4)-Mur2Ac(oyl-L-Ala-gamma-D-Glu-L-Lys-D-Ala-D-Ala)-di-trans,octa-cis-undecaprenyl diphosphate = [GlcNAc-(1-&gt;4)-Mur2Ac(oyl-L-Ala-gamma-D-Glu-L-Lys-D-Ala-D-Ala)](n+1)-di-trans,octa-cis-undecaprenyl diphosphate + di-trans,octa-cis-undecaprenyl diphosphate + H(+)</text>
        <dbReference type="Rhea" id="RHEA:23708"/>
        <dbReference type="Rhea" id="RHEA-COMP:9602"/>
        <dbReference type="Rhea" id="RHEA-COMP:9603"/>
        <dbReference type="ChEBI" id="CHEBI:15378"/>
        <dbReference type="ChEBI" id="CHEBI:58405"/>
        <dbReference type="ChEBI" id="CHEBI:60033"/>
        <dbReference type="ChEBI" id="CHEBI:78435"/>
        <dbReference type="EC" id="2.4.99.28"/>
    </reaction>
</comment>
<keyword evidence="4 11" id="KW-0808">Transferase</keyword>
<comment type="function">
    <text evidence="11">Peptidoglycan polymerase that catalyzes glycan chain elongation from lipid-linked precursors.</text>
</comment>
<keyword evidence="5 11" id="KW-0812">Transmembrane</keyword>
<comment type="caution">
    <text evidence="13">The sequence shown here is derived from an EMBL/GenBank/DDBJ whole genome shotgun (WGS) entry which is preliminary data.</text>
</comment>
<evidence type="ECO:0000256" key="6">
    <source>
        <dbReference type="ARBA" id="ARBA00022960"/>
    </source>
</evidence>
<feature type="domain" description="Glycosyl transferase family 51" evidence="12">
    <location>
        <begin position="36"/>
        <end position="199"/>
    </location>
</feature>
<keyword evidence="1 11" id="KW-1003">Cell membrane</keyword>
<evidence type="ECO:0000256" key="3">
    <source>
        <dbReference type="ARBA" id="ARBA00022676"/>
    </source>
</evidence>
<dbReference type="PANTHER" id="PTHR30400:SF0">
    <property type="entry name" value="BIOSYNTHETIC PEPTIDOGLYCAN TRANSGLYCOSYLASE"/>
    <property type="match status" value="1"/>
</dbReference>
<keyword evidence="9 11" id="KW-0472">Membrane</keyword>
<dbReference type="EC" id="2.4.99.28" evidence="11"/>
<comment type="similarity">
    <text evidence="11">Belongs to the glycosyltransferase 51 family.</text>
</comment>
<dbReference type="PANTHER" id="PTHR30400">
    <property type="entry name" value="MONOFUNCTIONAL BIOSYNTHETIC PEPTIDOGLYCAN TRANSGLYCOSYLASE"/>
    <property type="match status" value="1"/>
</dbReference>
<dbReference type="InterPro" id="IPR036950">
    <property type="entry name" value="PBP_transglycosylase"/>
</dbReference>
<evidence type="ECO:0000256" key="4">
    <source>
        <dbReference type="ARBA" id="ARBA00022679"/>
    </source>
</evidence>
<dbReference type="RefSeq" id="WP_307436180.1">
    <property type="nucleotide sequence ID" value="NZ_JAUSVK010000001.1"/>
</dbReference>
<keyword evidence="14" id="KW-1185">Reference proteome</keyword>
<protein>
    <recommendedName>
        <fullName evidence="11">Biosynthetic peptidoglycan transglycosylase</fullName>
        <ecNumber evidence="11">2.4.99.28</ecNumber>
    </recommendedName>
    <alternativeName>
        <fullName evidence="11">Glycan polymerase</fullName>
    </alternativeName>
    <alternativeName>
        <fullName evidence="11">Peptidoglycan glycosyltransferase MtgA</fullName>
        <shortName evidence="11">PGT</shortName>
    </alternativeName>
</protein>
<dbReference type="EMBL" id="JAUSVK010000001">
    <property type="protein sequence ID" value="MDQ0396230.1"/>
    <property type="molecule type" value="Genomic_DNA"/>
</dbReference>
<comment type="subcellular location">
    <subcellularLocation>
        <location evidence="11">Cell inner membrane</location>
        <topology evidence="11">Single-pass membrane protein</topology>
    </subcellularLocation>
</comment>
<dbReference type="HAMAP" id="MF_00766">
    <property type="entry name" value="PGT_MtgA"/>
    <property type="match status" value="1"/>
</dbReference>
<gene>
    <name evidence="11" type="primary">mtgA</name>
    <name evidence="13" type="ORF">J3R73_006022</name>
</gene>
<proteinExistence type="inferred from homology"/>
<evidence type="ECO:0000256" key="10">
    <source>
        <dbReference type="ARBA" id="ARBA00023316"/>
    </source>
</evidence>
<reference evidence="13 14" key="1">
    <citation type="submission" date="2023-07" db="EMBL/GenBank/DDBJ databases">
        <title>Genomic Encyclopedia of Type Strains, Phase IV (KMG-IV): sequencing the most valuable type-strain genomes for metagenomic binning, comparative biology and taxonomic classification.</title>
        <authorList>
            <person name="Goeker M."/>
        </authorList>
    </citation>
    <scope>NUCLEOTIDE SEQUENCE [LARGE SCALE GENOMIC DNA]</scope>
    <source>
        <strain evidence="13 14">DSM 5896</strain>
    </source>
</reference>
<keyword evidence="8 11" id="KW-1133">Transmembrane helix</keyword>